<dbReference type="EMBL" id="JAAGMD010000807">
    <property type="protein sequence ID" value="NEA90015.1"/>
    <property type="molecule type" value="Genomic_DNA"/>
</dbReference>
<proteinExistence type="predicted"/>
<feature type="transmembrane region" description="Helical" evidence="1">
    <location>
        <begin position="28"/>
        <end position="49"/>
    </location>
</feature>
<comment type="caution">
    <text evidence="2">The sequence shown here is derived from an EMBL/GenBank/DDBJ whole genome shotgun (WGS) entry which is preliminary data.</text>
</comment>
<evidence type="ECO:0000313" key="2">
    <source>
        <dbReference type="EMBL" id="NEA90015.1"/>
    </source>
</evidence>
<keyword evidence="1" id="KW-0812">Transmembrane</keyword>
<organism evidence="2">
    <name type="scientific">Streptomyces sp. SID14436</name>
    <dbReference type="NCBI Taxonomy" id="2706070"/>
    <lineage>
        <taxon>Bacteria</taxon>
        <taxon>Bacillati</taxon>
        <taxon>Actinomycetota</taxon>
        <taxon>Actinomycetes</taxon>
        <taxon>Kitasatosporales</taxon>
        <taxon>Streptomycetaceae</taxon>
        <taxon>Streptomyces</taxon>
    </lineage>
</organism>
<protein>
    <submittedName>
        <fullName evidence="2">Uncharacterized protein</fullName>
    </submittedName>
</protein>
<sequence length="64" mass="6651">MRNSAAALTVAVVSVVCALVLRALEPPVWATFALVAVLLAATLGGAAVLRRQAGRGRTERDPRP</sequence>
<keyword evidence="1" id="KW-0472">Membrane</keyword>
<dbReference type="RefSeq" id="WP_164333295.1">
    <property type="nucleotide sequence ID" value="NZ_JAAGMD010000807.1"/>
</dbReference>
<evidence type="ECO:0000256" key="1">
    <source>
        <dbReference type="SAM" id="Phobius"/>
    </source>
</evidence>
<keyword evidence="1" id="KW-1133">Transmembrane helix</keyword>
<accession>A0A6G3R337</accession>
<reference evidence="2" key="1">
    <citation type="submission" date="2020-01" db="EMBL/GenBank/DDBJ databases">
        <title>Insect and environment-associated Actinomycetes.</title>
        <authorList>
            <person name="Currrie C."/>
            <person name="Chevrette M."/>
            <person name="Carlson C."/>
            <person name="Stubbendieck R."/>
            <person name="Wendt-Pienkowski E."/>
        </authorList>
    </citation>
    <scope>NUCLEOTIDE SEQUENCE</scope>
    <source>
        <strain evidence="2">SID14436</strain>
    </source>
</reference>
<gene>
    <name evidence="2" type="ORF">G3I53_29250</name>
</gene>
<name>A0A6G3R337_9ACTN</name>
<dbReference type="AlphaFoldDB" id="A0A6G3R337"/>